<dbReference type="PANTHER" id="PTHR24056">
    <property type="entry name" value="CELL DIVISION PROTEIN KINASE"/>
    <property type="match status" value="1"/>
</dbReference>
<dbReference type="GO" id="GO:0005524">
    <property type="term" value="F:ATP binding"/>
    <property type="evidence" value="ECO:0007669"/>
    <property type="project" value="UniProtKB-UniRule"/>
</dbReference>
<feature type="region of interest" description="Disordered" evidence="8">
    <location>
        <begin position="458"/>
        <end position="501"/>
    </location>
</feature>
<dbReference type="PROSITE" id="PS50011">
    <property type="entry name" value="PROTEIN_KINASE_DOM"/>
    <property type="match status" value="3"/>
</dbReference>
<dbReference type="EMBL" id="ODYU01008107">
    <property type="protein sequence ID" value="SOQ51417.1"/>
    <property type="molecule type" value="Genomic_DNA"/>
</dbReference>
<evidence type="ECO:0000256" key="1">
    <source>
        <dbReference type="ARBA" id="ARBA00006485"/>
    </source>
</evidence>
<dbReference type="GO" id="GO:0007346">
    <property type="term" value="P:regulation of mitotic cell cycle"/>
    <property type="evidence" value="ECO:0007669"/>
    <property type="project" value="TreeGrafter"/>
</dbReference>
<feature type="binding site" evidence="7">
    <location>
        <position position="161"/>
    </location>
    <ligand>
        <name>ATP</name>
        <dbReference type="ChEBI" id="CHEBI:30616"/>
    </ligand>
</feature>
<keyword evidence="6 7" id="KW-0067">ATP-binding</keyword>
<feature type="compositionally biased region" description="Polar residues" evidence="8">
    <location>
        <begin position="462"/>
        <end position="475"/>
    </location>
</feature>
<dbReference type="InterPro" id="IPR050108">
    <property type="entry name" value="CDK"/>
</dbReference>
<dbReference type="PROSITE" id="PS00107">
    <property type="entry name" value="PROTEIN_KINASE_ATP"/>
    <property type="match status" value="1"/>
</dbReference>
<feature type="domain" description="Protein kinase" evidence="9">
    <location>
        <begin position="540"/>
        <end position="829"/>
    </location>
</feature>
<feature type="compositionally biased region" description="Basic and acidic residues" evidence="8">
    <location>
        <begin position="100"/>
        <end position="109"/>
    </location>
</feature>
<keyword evidence="5" id="KW-0418">Kinase</keyword>
<reference evidence="10" key="1">
    <citation type="submission" date="2016-07" db="EMBL/GenBank/DDBJ databases">
        <authorList>
            <person name="Bretaudeau A."/>
        </authorList>
    </citation>
    <scope>NUCLEOTIDE SEQUENCE</scope>
    <source>
        <strain evidence="10">Rice</strain>
        <tissue evidence="10">Whole body</tissue>
    </source>
</reference>
<dbReference type="GO" id="GO:0005634">
    <property type="term" value="C:nucleus"/>
    <property type="evidence" value="ECO:0007669"/>
    <property type="project" value="TreeGrafter"/>
</dbReference>
<dbReference type="Gene3D" id="1.10.510.10">
    <property type="entry name" value="Transferase(Phosphotransferase) domain 1"/>
    <property type="match status" value="4"/>
</dbReference>
<dbReference type="InterPro" id="IPR017441">
    <property type="entry name" value="Protein_kinase_ATP_BS"/>
</dbReference>
<keyword evidence="3" id="KW-0808">Transferase</keyword>
<dbReference type="Gene3D" id="3.30.200.20">
    <property type="entry name" value="Phosphorylase Kinase, domain 1"/>
    <property type="match status" value="4"/>
</dbReference>
<evidence type="ECO:0000256" key="4">
    <source>
        <dbReference type="ARBA" id="ARBA00022741"/>
    </source>
</evidence>
<dbReference type="PROSITE" id="PS00108">
    <property type="entry name" value="PROTEIN_KINASE_ST"/>
    <property type="match status" value="3"/>
</dbReference>
<evidence type="ECO:0000313" key="10">
    <source>
        <dbReference type="EMBL" id="SOQ51417.1"/>
    </source>
</evidence>
<dbReference type="InterPro" id="IPR011009">
    <property type="entry name" value="Kinase-like_dom_sf"/>
</dbReference>
<proteinExistence type="inferred from homology"/>
<dbReference type="InterPro" id="IPR008271">
    <property type="entry name" value="Ser/Thr_kinase_AS"/>
</dbReference>
<dbReference type="SUPFAM" id="SSF56112">
    <property type="entry name" value="Protein kinase-like (PK-like)"/>
    <property type="match status" value="4"/>
</dbReference>
<evidence type="ECO:0000256" key="2">
    <source>
        <dbReference type="ARBA" id="ARBA00022527"/>
    </source>
</evidence>
<organism evidence="10">
    <name type="scientific">Spodoptera frugiperda</name>
    <name type="common">Fall armyworm</name>
    <dbReference type="NCBI Taxonomy" id="7108"/>
    <lineage>
        <taxon>Eukaryota</taxon>
        <taxon>Metazoa</taxon>
        <taxon>Ecdysozoa</taxon>
        <taxon>Arthropoda</taxon>
        <taxon>Hexapoda</taxon>
        <taxon>Insecta</taxon>
        <taxon>Pterygota</taxon>
        <taxon>Neoptera</taxon>
        <taxon>Endopterygota</taxon>
        <taxon>Lepidoptera</taxon>
        <taxon>Glossata</taxon>
        <taxon>Ditrysia</taxon>
        <taxon>Noctuoidea</taxon>
        <taxon>Noctuidae</taxon>
        <taxon>Amphipyrinae</taxon>
        <taxon>Spodoptera</taxon>
    </lineage>
</organism>
<dbReference type="SMART" id="SM00220">
    <property type="entry name" value="S_TKc"/>
    <property type="match status" value="4"/>
</dbReference>
<dbReference type="CDD" id="cd00180">
    <property type="entry name" value="PKc"/>
    <property type="match status" value="1"/>
</dbReference>
<protein>
    <submittedName>
        <fullName evidence="10">SFRICE_005690</fullName>
    </submittedName>
</protein>
<evidence type="ECO:0000256" key="8">
    <source>
        <dbReference type="SAM" id="MobiDB-lite"/>
    </source>
</evidence>
<evidence type="ECO:0000259" key="9">
    <source>
        <dbReference type="PROSITE" id="PS50011"/>
    </source>
</evidence>
<sequence>MNSIFGNIRLPKIRANTVHLKYCFFLMITPLLSTCVRRCNQHLVASSLNGVQDNAGRSLCQTPPKALLRKNQQWMSGLKKTLMDRYKDDIRKEKKIYNDKKLKKGKEEPTQSTDAVPPFHPALKDSRNVKEFQYLNTIGEGAYGVVYRARDKSTDEIVALKRLKALNEKEVFSIAAQRELQTLLKIQHPNIVAGRELAVGSRRNHVYVVMEYVPHQLKSLIETMRQNHLMFSPEYIKCLMTQLLTATQHLHENHIIHRDLKTSNILLSQDGVLKVADFGLAREFESRSQQYTPGVCTRWYRAPELLLLSPQYSTPIDMWSIGCILGELINLWPLFSGTSELDQLNRIFMDLGTPSDSIWPGYSALPAVKNIIFDDYPPGGLRKKISCKDLSESGLSLLEGLLTYDPARRLTAAAALDHEYFKELPLAIEPARFPIAMESVDSGQYSATELEEDHGSHCIRDISNSSSHRPSQAANQKPHKDKSGLKKAATDRISKNKIRREKTNLKQKTLKRIKKQKQQIIDAESPFHPAFQSCRSVDEFQYLYRIDEGAFGVIHAAKDKQTGELVALKHLKKINEREGYSNAARRELEILHKMRHPNIVAGRGLASTPSNEQVFIVMELVDYDLKAFMDTMYSNKQLFSVEHVKCLMKQLLRAVQHLHDHHVMHRDLKTNNILLSKEGVLKVADFGLAREYEFPPRQYTPDVVTRWYRAPEILLLFNDYSSPVDMWSVGCIFAELITLWPLFPGTSELDQMTKIFKTLGTPSDSIWPGYSESTVVSNLILDDYPPGGLRKEISQELLSEDGLSLLQCFLTYNPSKRITAAAALEHAYFNEQPVAVEPAMFLESPARSAVMPGPCQAVINTYGTGISDHASGKKWSKITAKQYKNNIKRKNYQDQNCSTGQTKHGAIPVTPLDHVHQSRQSLKEFEFLNKIAEGAYGAVFRAQDEKTKEIVALKQITTDNKDKGLFKAAKRELKTLLKIQNPNIISGRELVVGTNKEEVFVVMDYVPRDLRNYIDSMNKNRQSFSPGHVKCLMVQLLSAVQHLHKNWILHRDLKPSNILLSYEVLKDSQSPTEFQYLNKIDEGAHGVVYRARDKSTDDIVALKRLKALNETEGLSIAAERELNTLLKLKHPNIVAGWDIAVSSKRNHVYVVMEYVPHQLRSFLETMRQNHLLFGPEHIKCLMSQLLRAVQYLHANHIIHRDLKTHNILLTQGGVLKLADFGMTRECGFPLQQYTPGVCTRWYRAPELLLLSPQYSTPIDMWNIGCVLFELVVPCWHNVHLCLPLQG</sequence>
<comment type="similarity">
    <text evidence="1">Belongs to the protein kinase superfamily. CMGC Ser/Thr protein kinase family. CDC2/CDKX subfamily.</text>
</comment>
<evidence type="ECO:0000256" key="5">
    <source>
        <dbReference type="ARBA" id="ARBA00022777"/>
    </source>
</evidence>
<dbReference type="PANTHER" id="PTHR24056:SF107">
    <property type="entry name" value="CYCLIN-DEPENDENT KINASE 11A-RELATED"/>
    <property type="match status" value="1"/>
</dbReference>
<keyword evidence="4 7" id="KW-0547">Nucleotide-binding</keyword>
<gene>
    <name evidence="10" type="ORF">SFRICE_005690</name>
</gene>
<name>A0A2H1WEG6_SPOFR</name>
<dbReference type="InterPro" id="IPR000719">
    <property type="entry name" value="Prot_kinase_dom"/>
</dbReference>
<feature type="compositionally biased region" description="Basic and acidic residues" evidence="8">
    <location>
        <begin position="481"/>
        <end position="494"/>
    </location>
</feature>
<feature type="domain" description="Protein kinase" evidence="9">
    <location>
        <begin position="132"/>
        <end position="421"/>
    </location>
</feature>
<feature type="domain" description="Protein kinase" evidence="9">
    <location>
        <begin position="1074"/>
        <end position="1286"/>
    </location>
</feature>
<dbReference type="FunFam" id="1.10.510.10:FF:000611">
    <property type="entry name" value="CMGC family protein kinase"/>
    <property type="match status" value="2"/>
</dbReference>
<feature type="region of interest" description="Disordered" evidence="8">
    <location>
        <begin position="100"/>
        <end position="120"/>
    </location>
</feature>
<evidence type="ECO:0000256" key="7">
    <source>
        <dbReference type="PROSITE-ProRule" id="PRU10141"/>
    </source>
</evidence>
<dbReference type="Pfam" id="PF00069">
    <property type="entry name" value="Pkinase"/>
    <property type="match status" value="4"/>
</dbReference>
<evidence type="ECO:0000256" key="6">
    <source>
        <dbReference type="ARBA" id="ARBA00022840"/>
    </source>
</evidence>
<accession>A0A2H1WEG6</accession>
<keyword evidence="2" id="KW-0723">Serine/threonine-protein kinase</keyword>
<evidence type="ECO:0000256" key="3">
    <source>
        <dbReference type="ARBA" id="ARBA00022679"/>
    </source>
</evidence>
<dbReference type="GO" id="GO:0004674">
    <property type="term" value="F:protein serine/threonine kinase activity"/>
    <property type="evidence" value="ECO:0007669"/>
    <property type="project" value="UniProtKB-KW"/>
</dbReference>